<name>A0A4Q1TQQ4_9LACO</name>
<dbReference type="Proteomes" id="UP001164790">
    <property type="component" value="Chromosome"/>
</dbReference>
<evidence type="ECO:0000313" key="4">
    <source>
        <dbReference type="Proteomes" id="UP000290475"/>
    </source>
</evidence>
<evidence type="ECO:0000256" key="1">
    <source>
        <dbReference type="SAM" id="Phobius"/>
    </source>
</evidence>
<sequence length="88" mass="9758">MFTLLLGFLCAFNSCVFVGAFLKLRENDAQETLGDSPFGIMLLVLLAGWFFKRLGVNNPYRRASLFFGIVLIPVSLILIVIGVEEVMA</sequence>
<protein>
    <submittedName>
        <fullName evidence="2">Uncharacterized protein</fullName>
    </submittedName>
</protein>
<evidence type="ECO:0000313" key="2">
    <source>
        <dbReference type="EMBL" id="RXT20753.1"/>
    </source>
</evidence>
<reference evidence="3" key="2">
    <citation type="submission" date="2022-10" db="EMBL/GenBank/DDBJ databases">
        <title>Comparative genomic analysis and in-vitro probiotic properties of the potential probiotic L. chiayiensis AACE 3.</title>
        <authorList>
            <person name="Kang X."/>
        </authorList>
    </citation>
    <scope>NUCLEOTIDE SEQUENCE</scope>
    <source>
        <strain evidence="3">AACE 3</strain>
    </source>
</reference>
<evidence type="ECO:0000313" key="3">
    <source>
        <dbReference type="EMBL" id="UYN56046.1"/>
    </source>
</evidence>
<keyword evidence="1" id="KW-0812">Transmembrane</keyword>
<keyword evidence="1" id="KW-1133">Transmembrane helix</keyword>
<keyword evidence="1" id="KW-0472">Membrane</keyword>
<organism evidence="2 4">
    <name type="scientific">Lacticaseibacillus chiayiensis</name>
    <dbReference type="NCBI Taxonomy" id="2100821"/>
    <lineage>
        <taxon>Bacteria</taxon>
        <taxon>Bacillati</taxon>
        <taxon>Bacillota</taxon>
        <taxon>Bacilli</taxon>
        <taxon>Lactobacillales</taxon>
        <taxon>Lactobacillaceae</taxon>
        <taxon>Lacticaseibacillus</taxon>
    </lineage>
</organism>
<dbReference type="RefSeq" id="WP_129302288.1">
    <property type="nucleotide sequence ID" value="NZ_CP074378.1"/>
</dbReference>
<reference evidence="2 4" key="1">
    <citation type="submission" date="2017-01" db="EMBL/GenBank/DDBJ databases">
        <title>Lactobacillus chiayiensis sp. nov., a lactic acid bacterium isolated from compost.</title>
        <authorList>
            <person name="Huang C.-H."/>
        </authorList>
    </citation>
    <scope>NUCLEOTIDE SEQUENCE [LARGE SCALE GENOMIC DNA]</scope>
    <source>
        <strain evidence="4">chh01</strain>
        <strain evidence="2">Chh01</strain>
    </source>
</reference>
<dbReference type="AlphaFoldDB" id="A0A4Q1TQQ4"/>
<feature type="transmembrane region" description="Helical" evidence="1">
    <location>
        <begin position="33"/>
        <end position="51"/>
    </location>
</feature>
<dbReference type="Proteomes" id="UP000290475">
    <property type="component" value="Unassembled WGS sequence"/>
</dbReference>
<gene>
    <name evidence="2" type="ORF">BVJ53_09935</name>
    <name evidence="3" type="ORF">OFW50_11275</name>
</gene>
<dbReference type="EMBL" id="CP107523">
    <property type="protein sequence ID" value="UYN56046.1"/>
    <property type="molecule type" value="Genomic_DNA"/>
</dbReference>
<dbReference type="EMBL" id="MSSM01000027">
    <property type="protein sequence ID" value="RXT20753.1"/>
    <property type="molecule type" value="Genomic_DNA"/>
</dbReference>
<feature type="transmembrane region" description="Helical" evidence="1">
    <location>
        <begin position="63"/>
        <end position="83"/>
    </location>
</feature>
<proteinExistence type="predicted"/>
<keyword evidence="5" id="KW-1185">Reference proteome</keyword>
<evidence type="ECO:0000313" key="5">
    <source>
        <dbReference type="Proteomes" id="UP001164790"/>
    </source>
</evidence>
<accession>A0A4Q1TQQ4</accession>